<organism evidence="7 8">
    <name type="scientific">Clostridium frigoriphilum</name>
    <dbReference type="NCBI Taxonomy" id="443253"/>
    <lineage>
        <taxon>Bacteria</taxon>
        <taxon>Bacillati</taxon>
        <taxon>Bacillota</taxon>
        <taxon>Clostridia</taxon>
        <taxon>Eubacteriales</taxon>
        <taxon>Clostridiaceae</taxon>
        <taxon>Clostridium</taxon>
    </lineage>
</organism>
<keyword evidence="1 5" id="KW-0547">Nucleotide-binding</keyword>
<gene>
    <name evidence="7" type="ORF">SJI18_05230</name>
</gene>
<dbReference type="PANTHER" id="PTHR11070">
    <property type="entry name" value="UVRD / RECB / PCRA DNA HELICASE FAMILY MEMBER"/>
    <property type="match status" value="1"/>
</dbReference>
<dbReference type="InterPro" id="IPR000212">
    <property type="entry name" value="DNA_helicase_UvrD/REP"/>
</dbReference>
<comment type="caution">
    <text evidence="7">The sequence shown here is derived from an EMBL/GenBank/DDBJ whole genome shotgun (WGS) entry which is preliminary data.</text>
</comment>
<evidence type="ECO:0000256" key="2">
    <source>
        <dbReference type="ARBA" id="ARBA00022801"/>
    </source>
</evidence>
<accession>A0ABU7UL75</accession>
<protein>
    <submittedName>
        <fullName evidence="7">UvrD-helicase domain-containing protein</fullName>
    </submittedName>
</protein>
<dbReference type="Gene3D" id="3.40.50.300">
    <property type="entry name" value="P-loop containing nucleotide triphosphate hydrolases"/>
    <property type="match status" value="3"/>
</dbReference>
<evidence type="ECO:0000313" key="7">
    <source>
        <dbReference type="EMBL" id="MEF2111711.1"/>
    </source>
</evidence>
<name>A0ABU7UL75_9CLOT</name>
<keyword evidence="3 5" id="KW-0347">Helicase</keyword>
<keyword evidence="8" id="KW-1185">Reference proteome</keyword>
<keyword evidence="4 5" id="KW-0067">ATP-binding</keyword>
<evidence type="ECO:0000256" key="5">
    <source>
        <dbReference type="PROSITE-ProRule" id="PRU00560"/>
    </source>
</evidence>
<dbReference type="Pfam" id="PF00580">
    <property type="entry name" value="UvrD-helicase"/>
    <property type="match status" value="1"/>
</dbReference>
<dbReference type="InterPro" id="IPR014016">
    <property type="entry name" value="UvrD-like_ATP-bd"/>
</dbReference>
<dbReference type="EMBL" id="JAZHFS010000003">
    <property type="protein sequence ID" value="MEF2111711.1"/>
    <property type="molecule type" value="Genomic_DNA"/>
</dbReference>
<dbReference type="PROSITE" id="PS51198">
    <property type="entry name" value="UVRD_HELICASE_ATP_BIND"/>
    <property type="match status" value="1"/>
</dbReference>
<reference evidence="7 8" key="1">
    <citation type="submission" date="2023-11" db="EMBL/GenBank/DDBJ databases">
        <title>Draft genome sequence of a psychrophilic Clostridium strain from permafrost water brine.</title>
        <authorList>
            <person name="Shcherbakova V.A."/>
            <person name="Trubitsyn V.E."/>
            <person name="Zakharyuk A.G."/>
        </authorList>
    </citation>
    <scope>NUCLEOTIDE SEQUENCE [LARGE SCALE GENOMIC DNA]</scope>
    <source>
        <strain evidence="7 8">14F</strain>
    </source>
</reference>
<evidence type="ECO:0000256" key="4">
    <source>
        <dbReference type="ARBA" id="ARBA00022840"/>
    </source>
</evidence>
<dbReference type="Proteomes" id="UP001498469">
    <property type="component" value="Unassembled WGS sequence"/>
</dbReference>
<evidence type="ECO:0000256" key="1">
    <source>
        <dbReference type="ARBA" id="ARBA00022741"/>
    </source>
</evidence>
<evidence type="ECO:0000259" key="6">
    <source>
        <dbReference type="PROSITE" id="PS51198"/>
    </source>
</evidence>
<keyword evidence="2 5" id="KW-0378">Hydrolase</keyword>
<proteinExistence type="predicted"/>
<evidence type="ECO:0000256" key="3">
    <source>
        <dbReference type="ARBA" id="ARBA00022806"/>
    </source>
</evidence>
<sequence length="729" mass="85099">MNNNEYDIETGSVEVELKKQLEFNIEEDKLKSVVDIISEEILKYIEKRKEITKYILEYRKKVIEDYRDDEDMVIEYFDHEIYVKEEAFKTIDRRLKELTALKSSPYFGRIDFSEEDYGINEMYVGRFGVTPDNTYEPLVVDWRAPVASLFYTGSLGAAFYDAPKEKIAVNILAKRQYIIKKEKLKGMFDSALDIKDEILQMVLSGNAGEKLKDIIMTIQKEQDDLIRQPRTKTIVVDGVAGSGKTTIALHRVAYLLYNYRKILEDKVLILGPNNVFIEYISTVLPSLGESGVKQTTFRDFAFDILELKEVMSLKEYMEKVLSGEKEFAKDITYKNSIDYKNFIDRAVEKLDNEYFKMEDLIFMDELIVSKEDIKEMFHNDYKTMPLFRRSKKIRRIIYSKISDARDKKVREIQKEYEKTVFALSAQEKDLKINDLDFNRRLNIRAVIKEVLLLKRSLTWLNNGNCVELYNNINGNKRLTENDLGGILYFKIKLEGTKVSEQIKHVVIDEAQDYNELQFLVIKELTGCSSLTIVGDSNQRLIPFDGELPMHDMKNILPNCNVQEFRLNTSYRSTKEIMEYANKYLEADPIVPIVRSGEPVREILISNRDEFKKFVLDKIDDFKNKTYENIAIICKDIKESEDIFGLINENTNVKIIDKENDIYHSGIVVLPSYFAKGLEFDAVIMVLDEPKDVSEHKVDNTLSEYKQEDKLRYVMATRALHELQVIKKNF</sequence>
<dbReference type="PANTHER" id="PTHR11070:SF17">
    <property type="entry name" value="DNA HELICASE IV"/>
    <property type="match status" value="1"/>
</dbReference>
<dbReference type="SUPFAM" id="SSF52540">
    <property type="entry name" value="P-loop containing nucleoside triphosphate hydrolases"/>
    <property type="match status" value="1"/>
</dbReference>
<dbReference type="InterPro" id="IPR027417">
    <property type="entry name" value="P-loop_NTPase"/>
</dbReference>
<feature type="binding site" evidence="5">
    <location>
        <begin position="238"/>
        <end position="245"/>
    </location>
    <ligand>
        <name>ATP</name>
        <dbReference type="ChEBI" id="CHEBI:30616"/>
    </ligand>
</feature>
<evidence type="ECO:0000313" key="8">
    <source>
        <dbReference type="Proteomes" id="UP001498469"/>
    </source>
</evidence>
<feature type="domain" description="UvrD-like helicase ATP-binding" evidence="6">
    <location>
        <begin position="217"/>
        <end position="573"/>
    </location>
</feature>